<gene>
    <name evidence="1" type="ORF">EGJ44_14550</name>
</gene>
<evidence type="ECO:0000313" key="2">
    <source>
        <dbReference type="Proteomes" id="UP000272833"/>
    </source>
</evidence>
<sequence length="103" mass="11311">MKSGEPLNVQSRLKPLPQFPAGLWEGLQPRQLFLVLERPRISSGLRNVDAGADQNIAAEAAPTGIHPSRRSGWAALRFSRDKPGHVLELQPLPQFPAGLWEGL</sequence>
<organism evidence="1 2">
    <name type="scientific">Ectopseudomonas oleovorans</name>
    <name type="common">Pseudomonas oleovorans</name>
    <dbReference type="NCBI Taxonomy" id="301"/>
    <lineage>
        <taxon>Bacteria</taxon>
        <taxon>Pseudomonadati</taxon>
        <taxon>Pseudomonadota</taxon>
        <taxon>Gammaproteobacteria</taxon>
        <taxon>Pseudomonadales</taxon>
        <taxon>Pseudomonadaceae</taxon>
        <taxon>Ectopseudomonas</taxon>
    </lineage>
</organism>
<name>A0A427HGY4_ECTOL</name>
<dbReference type="AlphaFoldDB" id="A0A427HGY4"/>
<protein>
    <submittedName>
        <fullName evidence="1">Uncharacterized protein</fullName>
    </submittedName>
</protein>
<proteinExistence type="predicted"/>
<dbReference type="Proteomes" id="UP000272833">
    <property type="component" value="Unassembled WGS sequence"/>
</dbReference>
<accession>A0A427HGY4</accession>
<reference evidence="1 2" key="1">
    <citation type="submission" date="2018-10" db="EMBL/GenBank/DDBJ databases">
        <title>Transmission dynamics of multidrug resistant bacteria on intensive care unit surfaces.</title>
        <authorList>
            <person name="D'Souza A.W."/>
            <person name="Potter R.F."/>
            <person name="Wallace M."/>
            <person name="Shupe A."/>
            <person name="Patel S."/>
            <person name="Sun S."/>
            <person name="Gul D."/>
            <person name="Kwon J.H."/>
            <person name="Andleeb S."/>
            <person name="Burnham C.-A.D."/>
            <person name="Dantas G."/>
        </authorList>
    </citation>
    <scope>NUCLEOTIDE SEQUENCE [LARGE SCALE GENOMIC DNA]</scope>
    <source>
        <strain evidence="1 2">PO_271</strain>
    </source>
</reference>
<comment type="caution">
    <text evidence="1">The sequence shown here is derived from an EMBL/GenBank/DDBJ whole genome shotgun (WGS) entry which is preliminary data.</text>
</comment>
<evidence type="ECO:0000313" key="1">
    <source>
        <dbReference type="EMBL" id="RRW33767.1"/>
    </source>
</evidence>
<dbReference type="EMBL" id="RHRS01000037">
    <property type="protein sequence ID" value="RRW33767.1"/>
    <property type="molecule type" value="Genomic_DNA"/>
</dbReference>